<evidence type="ECO:0000313" key="2">
    <source>
        <dbReference type="EMBL" id="RUT05055.1"/>
    </source>
</evidence>
<evidence type="ECO:0000256" key="1">
    <source>
        <dbReference type="SAM" id="MobiDB-lite"/>
    </source>
</evidence>
<gene>
    <name evidence="2" type="ORF">DSM106972_038760</name>
</gene>
<evidence type="ECO:0000313" key="3">
    <source>
        <dbReference type="Proteomes" id="UP000271624"/>
    </source>
</evidence>
<dbReference type="EMBL" id="RSCL01000009">
    <property type="protein sequence ID" value="RUT05055.1"/>
    <property type="molecule type" value="Genomic_DNA"/>
</dbReference>
<dbReference type="AlphaFoldDB" id="A0A433VG46"/>
<organism evidence="2 3">
    <name type="scientific">Dulcicalothrix desertica PCC 7102</name>
    <dbReference type="NCBI Taxonomy" id="232991"/>
    <lineage>
        <taxon>Bacteria</taxon>
        <taxon>Bacillati</taxon>
        <taxon>Cyanobacteriota</taxon>
        <taxon>Cyanophyceae</taxon>
        <taxon>Nostocales</taxon>
        <taxon>Calotrichaceae</taxon>
        <taxon>Dulcicalothrix</taxon>
    </lineage>
</organism>
<accession>A0A433VG46</accession>
<reference evidence="2" key="2">
    <citation type="journal article" date="2019" name="Genome Biol. Evol.">
        <title>Day and night: Metabolic profiles and evolutionary relationships of six axenic non-marine cyanobacteria.</title>
        <authorList>
            <person name="Will S.E."/>
            <person name="Henke P."/>
            <person name="Boedeker C."/>
            <person name="Huang S."/>
            <person name="Brinkmann H."/>
            <person name="Rohde M."/>
            <person name="Jarek M."/>
            <person name="Friedl T."/>
            <person name="Seufert S."/>
            <person name="Schumacher M."/>
            <person name="Overmann J."/>
            <person name="Neumann-Schaal M."/>
            <person name="Petersen J."/>
        </authorList>
    </citation>
    <scope>NUCLEOTIDE SEQUENCE [LARGE SCALE GENOMIC DNA]</scope>
    <source>
        <strain evidence="2">PCC 7102</strain>
    </source>
</reference>
<name>A0A433VG46_9CYAN</name>
<reference evidence="2" key="1">
    <citation type="submission" date="2018-12" db="EMBL/GenBank/DDBJ databases">
        <authorList>
            <person name="Will S."/>
            <person name="Neumann-Schaal M."/>
            <person name="Henke P."/>
        </authorList>
    </citation>
    <scope>NUCLEOTIDE SEQUENCE</scope>
    <source>
        <strain evidence="2">PCC 7102</strain>
    </source>
</reference>
<comment type="caution">
    <text evidence="2">The sequence shown here is derived from an EMBL/GenBank/DDBJ whole genome shotgun (WGS) entry which is preliminary data.</text>
</comment>
<keyword evidence="3" id="KW-1185">Reference proteome</keyword>
<feature type="region of interest" description="Disordered" evidence="1">
    <location>
        <begin position="49"/>
        <end position="69"/>
    </location>
</feature>
<protein>
    <submittedName>
        <fullName evidence="2">Uncharacterized protein</fullName>
    </submittedName>
</protein>
<sequence length="69" mass="7602">MRANNNVTEITGSPARVWGNVLIPANGKMALKITGDILQTTHTTALEKKESWTPIQNIDSRQQSRPETA</sequence>
<proteinExistence type="predicted"/>
<dbReference type="Proteomes" id="UP000271624">
    <property type="component" value="Unassembled WGS sequence"/>
</dbReference>
<dbReference type="RefSeq" id="WP_127082315.1">
    <property type="nucleotide sequence ID" value="NZ_RSCL01000009.1"/>
</dbReference>